<evidence type="ECO:0000259" key="1">
    <source>
        <dbReference type="Pfam" id="PF16242"/>
    </source>
</evidence>
<dbReference type="PANTHER" id="PTHR34818">
    <property type="entry name" value="PROTEIN BLI-3"/>
    <property type="match status" value="1"/>
</dbReference>
<dbReference type="InterPro" id="IPR012349">
    <property type="entry name" value="Split_barrel_FMN-bd"/>
</dbReference>
<dbReference type="SUPFAM" id="SSF50475">
    <property type="entry name" value="FMN-binding split barrel"/>
    <property type="match status" value="1"/>
</dbReference>
<reference evidence="2" key="1">
    <citation type="submission" date="2016-01" db="EMBL/GenBank/DDBJ databases">
        <authorList>
            <person name="Peeters C."/>
        </authorList>
    </citation>
    <scope>NUCLEOTIDE SEQUENCE</scope>
    <source>
        <strain evidence="2">LMG 29320</strain>
    </source>
</reference>
<dbReference type="InterPro" id="IPR052917">
    <property type="entry name" value="Stress-Dev_Protein"/>
</dbReference>
<protein>
    <submittedName>
        <fullName evidence="2">Pyridoxamine 5'-phosphate oxidase</fullName>
    </submittedName>
</protein>
<dbReference type="PANTHER" id="PTHR34818:SF1">
    <property type="entry name" value="PROTEIN BLI-3"/>
    <property type="match status" value="1"/>
</dbReference>
<feature type="domain" description="General stress protein FMN-binding split barrel" evidence="1">
    <location>
        <begin position="8"/>
        <end position="137"/>
    </location>
</feature>
<dbReference type="AlphaFoldDB" id="A0A158DZS1"/>
<keyword evidence="3" id="KW-1185">Reference proteome</keyword>
<evidence type="ECO:0000313" key="2">
    <source>
        <dbReference type="EMBL" id="SAL00054.1"/>
    </source>
</evidence>
<evidence type="ECO:0000313" key="3">
    <source>
        <dbReference type="Proteomes" id="UP000054903"/>
    </source>
</evidence>
<sequence>MSQLTLHDLATKMAEIDFAMLSTRSLNGKIAARPMSNNRDVEYDGDSYFFTLEETHTVQEIKADATVALTFTSSANPDGAPPLFVAVEGRAELIREKPAMKDHWNEDIEKWFSEGFETPGIVLIKVRAERIHYWMGEEDGEITPE</sequence>
<dbReference type="Pfam" id="PF16242">
    <property type="entry name" value="Pyrid_ox_like"/>
    <property type="match status" value="1"/>
</dbReference>
<accession>A0A158DZS1</accession>
<organism evidence="2 3">
    <name type="scientific">Caballeronia fortuita</name>
    <dbReference type="NCBI Taxonomy" id="1777138"/>
    <lineage>
        <taxon>Bacteria</taxon>
        <taxon>Pseudomonadati</taxon>
        <taxon>Pseudomonadota</taxon>
        <taxon>Betaproteobacteria</taxon>
        <taxon>Burkholderiales</taxon>
        <taxon>Burkholderiaceae</taxon>
        <taxon>Caballeronia</taxon>
    </lineage>
</organism>
<gene>
    <name evidence="2" type="ORF">AWB77_06071</name>
</gene>
<dbReference type="EMBL" id="FCNX02000020">
    <property type="protein sequence ID" value="SAL00054.1"/>
    <property type="molecule type" value="Genomic_DNA"/>
</dbReference>
<dbReference type="STRING" id="1777138.AWB77_06071"/>
<dbReference type="InterPro" id="IPR038725">
    <property type="entry name" value="YdaG_split_barrel_FMN-bd"/>
</dbReference>
<proteinExistence type="predicted"/>
<dbReference type="OrthoDB" id="1432662at2"/>
<dbReference type="RefSeq" id="WP_061138090.1">
    <property type="nucleotide sequence ID" value="NZ_FCNX02000020.1"/>
</dbReference>
<comment type="caution">
    <text evidence="2">The sequence shown here is derived from an EMBL/GenBank/DDBJ whole genome shotgun (WGS) entry which is preliminary data.</text>
</comment>
<dbReference type="Proteomes" id="UP000054903">
    <property type="component" value="Unassembled WGS sequence"/>
</dbReference>
<dbReference type="Gene3D" id="2.30.110.10">
    <property type="entry name" value="Electron Transport, Fmn-binding Protein, Chain A"/>
    <property type="match status" value="1"/>
</dbReference>
<name>A0A158DZS1_9BURK</name>